<evidence type="ECO:0000259" key="3">
    <source>
        <dbReference type="Pfam" id="PF13086"/>
    </source>
</evidence>
<dbReference type="GO" id="GO:0031048">
    <property type="term" value="P:regulatory ncRNA-mediated heterochromatin formation"/>
    <property type="evidence" value="ECO:0007669"/>
    <property type="project" value="TreeGrafter"/>
</dbReference>
<dbReference type="Proteomes" id="UP001239445">
    <property type="component" value="Unassembled WGS sequence"/>
</dbReference>
<dbReference type="InterPro" id="IPR041677">
    <property type="entry name" value="DNA2/NAM7_AAA_11"/>
</dbReference>
<reference evidence="6" key="1">
    <citation type="submission" date="2023-06" db="EMBL/GenBank/DDBJ databases">
        <title>Genome-scale phylogeny and comparative genomics of the fungal order Sordariales.</title>
        <authorList>
            <consortium name="Lawrence Berkeley National Laboratory"/>
            <person name="Hensen N."/>
            <person name="Bonometti L."/>
            <person name="Westerberg I."/>
            <person name="Brannstrom I.O."/>
            <person name="Guillou S."/>
            <person name="Cros-Aarteil S."/>
            <person name="Calhoun S."/>
            <person name="Haridas S."/>
            <person name="Kuo A."/>
            <person name="Mondo S."/>
            <person name="Pangilinan J."/>
            <person name="Riley R."/>
            <person name="Labutti K."/>
            <person name="Andreopoulos B."/>
            <person name="Lipzen A."/>
            <person name="Chen C."/>
            <person name="Yanf M."/>
            <person name="Daum C."/>
            <person name="Ng V."/>
            <person name="Clum A."/>
            <person name="Steindorff A."/>
            <person name="Ohm R."/>
            <person name="Martin F."/>
            <person name="Silar P."/>
            <person name="Natvig D."/>
            <person name="Lalanne C."/>
            <person name="Gautier V."/>
            <person name="Ament-Velasquez S.L."/>
            <person name="Kruys A."/>
            <person name="Hutchinson M.I."/>
            <person name="Powell A.J."/>
            <person name="Barry K."/>
            <person name="Miller A.N."/>
            <person name="Grigoriev I.V."/>
            <person name="Debuchy R."/>
            <person name="Gladieux P."/>
            <person name="Thoren M.H."/>
            <person name="Johannesson H."/>
        </authorList>
    </citation>
    <scope>NUCLEOTIDE SEQUENCE</scope>
    <source>
        <strain evidence="6">PSN4</strain>
    </source>
</reference>
<evidence type="ECO:0000313" key="7">
    <source>
        <dbReference type="Proteomes" id="UP001239445"/>
    </source>
</evidence>
<keyword evidence="6" id="KW-0378">Hydrolase</keyword>
<gene>
    <name evidence="6" type="ORF">QBC47DRAFT_124220</name>
</gene>
<name>A0AAJ0B4N8_9PEZI</name>
<dbReference type="AlphaFoldDB" id="A0AAJ0B4N8"/>
<dbReference type="PANTHER" id="PTHR10887:SF341">
    <property type="entry name" value="NFX1-TYPE ZINC FINGER-CONTAINING PROTEIN 1"/>
    <property type="match status" value="1"/>
</dbReference>
<evidence type="ECO:0000259" key="4">
    <source>
        <dbReference type="Pfam" id="PF13087"/>
    </source>
</evidence>
<dbReference type="InterPro" id="IPR045055">
    <property type="entry name" value="DNA2/NAM7-like"/>
</dbReference>
<feature type="region of interest" description="Disordered" evidence="2">
    <location>
        <begin position="1020"/>
        <end position="1053"/>
    </location>
</feature>
<proteinExistence type="predicted"/>
<feature type="domain" description="DNA2/NAM7 helicase-like C-terminal" evidence="4">
    <location>
        <begin position="669"/>
        <end position="860"/>
    </location>
</feature>
<feature type="region of interest" description="Disordered" evidence="2">
    <location>
        <begin position="1"/>
        <end position="45"/>
    </location>
</feature>
<keyword evidence="7" id="KW-1185">Reference proteome</keyword>
<feature type="region of interest" description="Disordered" evidence="2">
    <location>
        <begin position="1192"/>
        <end position="1232"/>
    </location>
</feature>
<evidence type="ECO:0000313" key="6">
    <source>
        <dbReference type="EMBL" id="KAK1750303.1"/>
    </source>
</evidence>
<dbReference type="GO" id="GO:0016787">
    <property type="term" value="F:hydrolase activity"/>
    <property type="evidence" value="ECO:0007669"/>
    <property type="project" value="UniProtKB-KW"/>
</dbReference>
<organism evidence="6 7">
    <name type="scientific">Echria macrotheca</name>
    <dbReference type="NCBI Taxonomy" id="438768"/>
    <lineage>
        <taxon>Eukaryota</taxon>
        <taxon>Fungi</taxon>
        <taxon>Dikarya</taxon>
        <taxon>Ascomycota</taxon>
        <taxon>Pezizomycotina</taxon>
        <taxon>Sordariomycetes</taxon>
        <taxon>Sordariomycetidae</taxon>
        <taxon>Sordariales</taxon>
        <taxon>Schizotheciaceae</taxon>
        <taxon>Echria</taxon>
    </lineage>
</organism>
<dbReference type="InterPro" id="IPR027417">
    <property type="entry name" value="P-loop_NTPase"/>
</dbReference>
<dbReference type="Pfam" id="PF13086">
    <property type="entry name" value="AAA_11"/>
    <property type="match status" value="2"/>
</dbReference>
<feature type="domain" description="DNA2/NAM7 helicase helicase" evidence="3">
    <location>
        <begin position="570"/>
        <end position="655"/>
    </location>
</feature>
<dbReference type="Gene3D" id="3.40.50.300">
    <property type="entry name" value="P-loop containing nucleotide triphosphate hydrolases"/>
    <property type="match status" value="3"/>
</dbReference>
<dbReference type="GO" id="GO:0031380">
    <property type="term" value="C:nuclear RNA-directed RNA polymerase complex"/>
    <property type="evidence" value="ECO:0007669"/>
    <property type="project" value="TreeGrafter"/>
</dbReference>
<accession>A0AAJ0B4N8</accession>
<dbReference type="PANTHER" id="PTHR10887">
    <property type="entry name" value="DNA2/NAM7 HELICASE FAMILY"/>
    <property type="match status" value="1"/>
</dbReference>
<keyword evidence="1" id="KW-0067">ATP-binding</keyword>
<dbReference type="CDD" id="cd18808">
    <property type="entry name" value="SF1_C_Upf1"/>
    <property type="match status" value="1"/>
</dbReference>
<dbReference type="InterPro" id="IPR041679">
    <property type="entry name" value="DNA2/NAM7-like_C"/>
</dbReference>
<keyword evidence="1" id="KW-0347">Helicase</keyword>
<dbReference type="GO" id="GO:0004386">
    <property type="term" value="F:helicase activity"/>
    <property type="evidence" value="ECO:0007669"/>
    <property type="project" value="InterPro"/>
</dbReference>
<dbReference type="SUPFAM" id="SSF52540">
    <property type="entry name" value="P-loop containing nucleoside triphosphate hydrolases"/>
    <property type="match status" value="1"/>
</dbReference>
<evidence type="ECO:0000256" key="1">
    <source>
        <dbReference type="ARBA" id="ARBA00022806"/>
    </source>
</evidence>
<dbReference type="InterPro" id="IPR047187">
    <property type="entry name" value="SF1_C_Upf1"/>
</dbReference>
<feature type="compositionally biased region" description="Polar residues" evidence="2">
    <location>
        <begin position="35"/>
        <end position="44"/>
    </location>
</feature>
<protein>
    <submittedName>
        <fullName evidence="6">P-loop containing nucleoside triphosphate hydrolase protein</fullName>
    </submittedName>
</protein>
<dbReference type="Pfam" id="PF13087">
    <property type="entry name" value="AAA_12"/>
    <property type="match status" value="1"/>
</dbReference>
<sequence length="1232" mass="138176">MESVASRCGSSPTQCSWKSQPELPDKTEILAPQPNRESLPNNPVDQPWASKDAYFETQYKILRCEGTEGLRFSVNNYRNACAKGPEPWDDDHTWIYPQVRVKAYLMAKLGPIVRVEFTTARSRFRINWLQSKRLIPGKLVAITTKADKFRTICYLATIAQRSYRDGLDQDPPQVDLIWANPADAILDPSAEMVMIESRHGYFEASRHALAGLQEVSETDSPLIKYLIGKHRADGTPDFINKVPIMDLSSLAHRAQMPQAQARALKTHNIIASGMPPIESITSLDSSQVEGLHRILSQELAIVQGPPGTGKTFTSIEAIKVMVSTRRRTSGPPIIVAAQTNHALDHMLSLCLNAGVKILRVGGRTTSPEVGEHTLFKARLRPVNQSRLHKVEKARRQVINAIKSLVDGVFGDHLLEPKLLRKFGVITEKQCESLCDDTMELAARFQKLGRFHLWLGDSLVPVEAVRSPHHVPPEPEEPLPEEFEVEGDPQNVAEDEEDEERIKGVLIDIEHRWTGRNPYFLVRWDGVAERTLAANDDLFEIRRDLRGLVYQLLQARFLAAVRPKFAELLAEYSDLCARSKAIRQELDAALANRDRVDVVGCTTTGLTKYRALLSALSPRSLLIEEAAETREANIVSALYPTIQQLILIGDHQQLAPSCDIRWLGSRPFNLDVSLFQRMINLKMPYTMLKVQRRMKPELRQILKPFYPELTDHVLVLDKKNRPDVPGMGGRNCWFFNHDWPEDTNSDHSKYNEQEAQMVTGFFAYLVANGVPSGKITVLTFYTGQRKVLASSLRRHGSLVGSEFKVCTVDSYQGEENDVVILSMVRSPYPGGKASVGFLEDRRRAVVAISRARRGFYIFGNIDNTLKAGAECYELWFNIWNGFHRQKMTGMQRLPIECQNHARILDVREPEDWSDNAGGCHMYCKQLRPCGHRCTLRCHPSSHDHLGCGQPCLKVLDCGHGCQRLCSQDCACSCEMFKKFQVQLEAANPKLSGELAEDELPLEQLLLRSGVPPSSMIQAEIDRRNRSAPVQQLPAPKSGGRPIPPGHSNRHTRPTASVKAVWKEFVDNIEEHDERLRQERENVLAAPGSSLEGGDQTTPSIRDVYRQTNTVDGRRVEEATKDIREIDITRSLVDTPVSLLDTDESELVTIFDSALSLESSSVDLLSADDGCFVGMSTTTPSPPHSRQIWVEHPGHLAPSRPTMASTPPPALATVSTTPEPARDSRDEEEWLIDL</sequence>
<evidence type="ECO:0000256" key="2">
    <source>
        <dbReference type="SAM" id="MobiDB-lite"/>
    </source>
</evidence>
<comment type="caution">
    <text evidence="6">The sequence shown here is derived from an EMBL/GenBank/DDBJ whole genome shotgun (WGS) entry which is preliminary data.</text>
</comment>
<feature type="domain" description="DNA2/NAM7 helicase helicase" evidence="3">
    <location>
        <begin position="283"/>
        <end position="402"/>
    </location>
</feature>
<keyword evidence="1" id="KW-0547">Nucleotide-binding</keyword>
<dbReference type="Pfam" id="PF25396">
    <property type="entry name" value="ZNFX1"/>
    <property type="match status" value="1"/>
</dbReference>
<dbReference type="EMBL" id="MU839848">
    <property type="protein sequence ID" value="KAK1750303.1"/>
    <property type="molecule type" value="Genomic_DNA"/>
</dbReference>
<evidence type="ECO:0000259" key="5">
    <source>
        <dbReference type="Pfam" id="PF25396"/>
    </source>
</evidence>
<feature type="compositionally biased region" description="Polar residues" evidence="2">
    <location>
        <begin position="8"/>
        <end position="19"/>
    </location>
</feature>
<dbReference type="InterPro" id="IPR057373">
    <property type="entry name" value="ZNFX1"/>
</dbReference>
<feature type="domain" description="ZNFX1" evidence="5">
    <location>
        <begin position="90"/>
        <end position="198"/>
    </location>
</feature>